<dbReference type="SUPFAM" id="SSF56801">
    <property type="entry name" value="Acetyl-CoA synthetase-like"/>
    <property type="match status" value="1"/>
</dbReference>
<dbReference type="Proteomes" id="UP000284375">
    <property type="component" value="Unassembled WGS sequence"/>
</dbReference>
<evidence type="ECO:0000313" key="3">
    <source>
        <dbReference type="EMBL" id="ROV97961.1"/>
    </source>
</evidence>
<dbReference type="InterPro" id="IPR042099">
    <property type="entry name" value="ANL_N_sf"/>
</dbReference>
<organism evidence="3 4">
    <name type="scientific">Cytospora chrysosperma</name>
    <name type="common">Cytospora canker fungus</name>
    <name type="synonym">Sphaeria chrysosperma</name>
    <dbReference type="NCBI Taxonomy" id="252740"/>
    <lineage>
        <taxon>Eukaryota</taxon>
        <taxon>Fungi</taxon>
        <taxon>Dikarya</taxon>
        <taxon>Ascomycota</taxon>
        <taxon>Pezizomycotina</taxon>
        <taxon>Sordariomycetes</taxon>
        <taxon>Sordariomycetidae</taxon>
        <taxon>Diaporthales</taxon>
        <taxon>Cytosporaceae</taxon>
        <taxon>Cytospora</taxon>
    </lineage>
</organism>
<dbReference type="EMBL" id="LJZO01000015">
    <property type="protein sequence ID" value="ROV97961.1"/>
    <property type="molecule type" value="Genomic_DNA"/>
</dbReference>
<dbReference type="Gene3D" id="3.40.50.12780">
    <property type="entry name" value="N-terminal domain of ligase-like"/>
    <property type="match status" value="1"/>
</dbReference>
<keyword evidence="4" id="KW-1185">Reference proteome</keyword>
<gene>
    <name evidence="3" type="ORF">VSDG_04874</name>
</gene>
<protein>
    <recommendedName>
        <fullName evidence="5">AMP-dependent synthetase/ligase domain-containing protein</fullName>
    </recommendedName>
</protein>
<comment type="caution">
    <text evidence="3">The sequence shown here is derived from an EMBL/GenBank/DDBJ whole genome shotgun (WGS) entry which is preliminary data.</text>
</comment>
<reference evidence="3 4" key="1">
    <citation type="submission" date="2015-09" db="EMBL/GenBank/DDBJ databases">
        <title>Host preference determinants of Valsa canker pathogens revealed by comparative genomics.</title>
        <authorList>
            <person name="Yin Z."/>
            <person name="Huang L."/>
        </authorList>
    </citation>
    <scope>NUCLEOTIDE SEQUENCE [LARGE SCALE GENOMIC DNA]</scope>
    <source>
        <strain evidence="3 4">YSFL</strain>
    </source>
</reference>
<dbReference type="InterPro" id="IPR051414">
    <property type="entry name" value="Adenylate-forming_Reductase"/>
</dbReference>
<dbReference type="AlphaFoldDB" id="A0A423W3R2"/>
<keyword evidence="1" id="KW-0596">Phosphopantetheine</keyword>
<sequence>MASSVAPGVCGKRLLPTTIDQLSREDPDRPWASIPRDDYDLSQGFVDISYAVLANAVNKLAWLVERSIGRSDSFETIAYLGTPDIRYHMMQMAVCKTGHKVLYSSQLNSLAVHLSLMKQTDCKHIFSAVGVNVSDIIGSRPMGAYDVPELEELLDMEDKVPHFPYTKTFEEAFHEPSTQDAQELLPDVGGRKHLQALHKPGKGVRFIMVTLPFHALSAGFAMIMTVFGGGVFVPGFAHRATQPEEICDILDHAHVTQSLFTPWMMDYIARQPNAQAYIEPFDSAMYCGAFLAEEAACVWARWTTVRPAWGATETLAPPQLVGDDNGEDYSYVLFDPAHSGIEFRDVGTTYAAAEAGAEPTPLYEMVFTISPATAPVASWHANQGVDIAAVAAAGEGPGAEGGYPELRIGDLWAPHPDPAKAGVAWRFVGRVDDIISFSSGVNYHPGPMEKLIRGHEAVSEALVLGTGHRQPVALAEAVKNEVWVSCIEPGNSIVPSHGKISEWHMIILPAGSFVRTLKGNVIRRQTERKFWEAIGKIYAEFGDEWQDGRDRYGSISKSVSLEVSVEVQDKA</sequence>
<keyword evidence="2" id="KW-0597">Phosphoprotein</keyword>
<evidence type="ECO:0000256" key="1">
    <source>
        <dbReference type="ARBA" id="ARBA00022450"/>
    </source>
</evidence>
<dbReference type="OrthoDB" id="429813at2759"/>
<dbReference type="PANTHER" id="PTHR43439:SF2">
    <property type="entry name" value="ENZYME, PUTATIVE (JCVI)-RELATED"/>
    <property type="match status" value="1"/>
</dbReference>
<accession>A0A423W3R2</accession>
<name>A0A423W3R2_CYTCH</name>
<proteinExistence type="predicted"/>
<dbReference type="STRING" id="252740.A0A423W3R2"/>
<dbReference type="PANTHER" id="PTHR43439">
    <property type="entry name" value="PHENYLACETATE-COENZYME A LIGASE"/>
    <property type="match status" value="1"/>
</dbReference>
<evidence type="ECO:0000256" key="2">
    <source>
        <dbReference type="ARBA" id="ARBA00022553"/>
    </source>
</evidence>
<dbReference type="Pfam" id="PF23562">
    <property type="entry name" value="AMP-binding_C_3"/>
    <property type="match status" value="1"/>
</dbReference>
<evidence type="ECO:0000313" key="4">
    <source>
        <dbReference type="Proteomes" id="UP000284375"/>
    </source>
</evidence>
<evidence type="ECO:0008006" key="5">
    <source>
        <dbReference type="Google" id="ProtNLM"/>
    </source>
</evidence>